<dbReference type="Gene3D" id="1.10.760.10">
    <property type="entry name" value="Cytochrome c-like domain"/>
    <property type="match status" value="2"/>
</dbReference>
<keyword evidence="9 14" id="KW-0249">Electron transport</keyword>
<dbReference type="GO" id="GO:0019417">
    <property type="term" value="P:sulfur oxidation"/>
    <property type="evidence" value="ECO:0007669"/>
    <property type="project" value="InterPro"/>
</dbReference>
<proteinExistence type="inferred from homology"/>
<evidence type="ECO:0000256" key="18">
    <source>
        <dbReference type="SAM" id="SignalP"/>
    </source>
</evidence>
<keyword evidence="5 14" id="KW-0808">Transferase</keyword>
<evidence type="ECO:0000256" key="16">
    <source>
        <dbReference type="PIRSR" id="PIRSR038455-2"/>
    </source>
</evidence>
<dbReference type="OrthoDB" id="9808312at2"/>
<keyword evidence="10 14" id="KW-0408">Iron</keyword>
<dbReference type="EMBL" id="WNLA01000001">
    <property type="protein sequence ID" value="MTW00954.1"/>
    <property type="molecule type" value="Genomic_DNA"/>
</dbReference>
<protein>
    <recommendedName>
        <fullName evidence="14">SoxAX cytochrome complex subunit A</fullName>
        <ecNumber evidence="14">2.8.5.2</ecNumber>
    </recommendedName>
    <alternativeName>
        <fullName evidence="14">Protein SoxA</fullName>
    </alternativeName>
    <alternativeName>
        <fullName evidence="14">Sulfur oxidizing protein A</fullName>
    </alternativeName>
    <alternativeName>
        <fullName evidence="14">Thiosulfate-oxidizing multienzyme system protein SoxA</fullName>
    </alternativeName>
</protein>
<dbReference type="RefSeq" id="WP_155437328.1">
    <property type="nucleotide sequence ID" value="NZ_WNLA01000001.1"/>
</dbReference>
<comment type="subunit">
    <text evidence="2 14">Heterodimer of SoxA and SoxX.</text>
</comment>
<dbReference type="GO" id="GO:0042597">
    <property type="term" value="C:periplasmic space"/>
    <property type="evidence" value="ECO:0007669"/>
    <property type="project" value="UniProtKB-SubCell"/>
</dbReference>
<evidence type="ECO:0000256" key="10">
    <source>
        <dbReference type="ARBA" id="ARBA00023004"/>
    </source>
</evidence>
<feature type="binding site" evidence="16">
    <location>
        <position position="240"/>
    </location>
    <ligand>
        <name>substrate</name>
    </ligand>
</feature>
<evidence type="ECO:0000256" key="6">
    <source>
        <dbReference type="ARBA" id="ARBA00022723"/>
    </source>
</evidence>
<dbReference type="Proteomes" id="UP000484015">
    <property type="component" value="Unassembled WGS sequence"/>
</dbReference>
<feature type="domain" description="Cytochrome c" evidence="19">
    <location>
        <begin position="172"/>
        <end position="283"/>
    </location>
</feature>
<evidence type="ECO:0000313" key="21">
    <source>
        <dbReference type="Proteomes" id="UP000484015"/>
    </source>
</evidence>
<dbReference type="EC" id="2.8.5.2" evidence="14"/>
<accession>A0A6L6PV24</accession>
<feature type="binding site" description="axial binding residue" evidence="17">
    <location>
        <position position="118"/>
    </location>
    <ligand>
        <name>heme c</name>
        <dbReference type="ChEBI" id="CHEBI:61717"/>
        <label>1</label>
    </ligand>
    <ligandPart>
        <name>Fe</name>
        <dbReference type="ChEBI" id="CHEBI:18248"/>
    </ligandPart>
</feature>
<keyword evidence="4 14" id="KW-0349">Heme</keyword>
<dbReference type="NCBIfam" id="TIGR04484">
    <property type="entry name" value="thiosulf_SoxA"/>
    <property type="match status" value="1"/>
</dbReference>
<gene>
    <name evidence="20" type="primary">soxA</name>
    <name evidence="20" type="ORF">GM668_02515</name>
</gene>
<feature type="binding site" description="covalent" evidence="16">
    <location>
        <position position="195"/>
    </location>
    <ligand>
        <name>heme c</name>
        <dbReference type="ChEBI" id="CHEBI:61717"/>
        <label>2</label>
    </ligand>
</feature>
<evidence type="ECO:0000313" key="20">
    <source>
        <dbReference type="EMBL" id="MTW00954.1"/>
    </source>
</evidence>
<comment type="caution">
    <text evidence="20">The sequence shown here is derived from an EMBL/GenBank/DDBJ whole genome shotgun (WGS) entry which is preliminary data.</text>
</comment>
<dbReference type="Pfam" id="PF21342">
    <property type="entry name" value="SoxA-TsdA_cyt-c"/>
    <property type="match status" value="2"/>
</dbReference>
<dbReference type="GO" id="GO:0009055">
    <property type="term" value="F:electron transfer activity"/>
    <property type="evidence" value="ECO:0007669"/>
    <property type="project" value="InterPro"/>
</dbReference>
<evidence type="ECO:0000256" key="5">
    <source>
        <dbReference type="ARBA" id="ARBA00022679"/>
    </source>
</evidence>
<keyword evidence="21" id="KW-1185">Reference proteome</keyword>
<dbReference type="PROSITE" id="PS51007">
    <property type="entry name" value="CYTC"/>
    <property type="match status" value="1"/>
</dbReference>
<comment type="catalytic activity">
    <reaction evidence="13 14">
        <text>S-sulfanyl-L-cysteinyl-[SoxY protein] + thiosulfate + 2 Fe(III)-[cytochrome c] = S-(2-sulfodisulfanyl)-L-cysteinyl-[SoxY protein] + 2 Fe(II)-[cytochrome c] + 2 H(+)</text>
        <dbReference type="Rhea" id="RHEA:51224"/>
        <dbReference type="Rhea" id="RHEA-COMP:10350"/>
        <dbReference type="Rhea" id="RHEA-COMP:14399"/>
        <dbReference type="Rhea" id="RHEA-COMP:14689"/>
        <dbReference type="Rhea" id="RHEA-COMP:14690"/>
        <dbReference type="ChEBI" id="CHEBI:15378"/>
        <dbReference type="ChEBI" id="CHEBI:29033"/>
        <dbReference type="ChEBI" id="CHEBI:29034"/>
        <dbReference type="ChEBI" id="CHEBI:33542"/>
        <dbReference type="ChEBI" id="CHEBI:61963"/>
        <dbReference type="ChEBI" id="CHEBI:140664"/>
        <dbReference type="EC" id="2.8.5.2"/>
    </reaction>
</comment>
<evidence type="ECO:0000256" key="14">
    <source>
        <dbReference type="PIRNR" id="PIRNR038455"/>
    </source>
</evidence>
<feature type="chain" id="PRO_5026703978" description="SoxAX cytochrome complex subunit A" evidence="18">
    <location>
        <begin position="38"/>
        <end position="283"/>
    </location>
</feature>
<evidence type="ECO:0000256" key="12">
    <source>
        <dbReference type="ARBA" id="ARBA00048077"/>
    </source>
</evidence>
<dbReference type="InterPro" id="IPR036909">
    <property type="entry name" value="Cyt_c-like_dom_sf"/>
</dbReference>
<dbReference type="GO" id="GO:0020037">
    <property type="term" value="F:heme binding"/>
    <property type="evidence" value="ECO:0007669"/>
    <property type="project" value="InterPro"/>
</dbReference>
<evidence type="ECO:0000256" key="2">
    <source>
        <dbReference type="ARBA" id="ARBA00011530"/>
    </source>
</evidence>
<evidence type="ECO:0000256" key="8">
    <source>
        <dbReference type="ARBA" id="ARBA00022764"/>
    </source>
</evidence>
<evidence type="ECO:0000256" key="11">
    <source>
        <dbReference type="ARBA" id="ARBA00025746"/>
    </source>
</evidence>
<dbReference type="SUPFAM" id="SSF46626">
    <property type="entry name" value="Cytochrome c"/>
    <property type="match status" value="2"/>
</dbReference>
<evidence type="ECO:0000259" key="19">
    <source>
        <dbReference type="PROSITE" id="PS51007"/>
    </source>
</evidence>
<evidence type="ECO:0000256" key="7">
    <source>
        <dbReference type="ARBA" id="ARBA00022729"/>
    </source>
</evidence>
<keyword evidence="6 14" id="KW-0479">Metal-binding</keyword>
<feature type="active site" description="Cysteine persulfide intermediate" evidence="15">
    <location>
        <position position="244"/>
    </location>
</feature>
<evidence type="ECO:0000256" key="4">
    <source>
        <dbReference type="ARBA" id="ARBA00022617"/>
    </source>
</evidence>
<dbReference type="GO" id="GO:0016669">
    <property type="term" value="F:oxidoreductase activity, acting on a sulfur group of donors, cytochrome as acceptor"/>
    <property type="evidence" value="ECO:0007669"/>
    <property type="project" value="InterPro"/>
</dbReference>
<comment type="subcellular location">
    <subcellularLocation>
        <location evidence="1 14">Periplasm</location>
    </subcellularLocation>
</comment>
<feature type="binding site" description="covalent" evidence="16">
    <location>
        <position position="192"/>
    </location>
    <ligand>
        <name>heme c</name>
        <dbReference type="ChEBI" id="CHEBI:61717"/>
        <label>2</label>
    </ligand>
</feature>
<comment type="similarity">
    <text evidence="11 14">Belongs to the SoxA family.</text>
</comment>
<evidence type="ECO:0000256" key="13">
    <source>
        <dbReference type="ARBA" id="ARBA00048423"/>
    </source>
</evidence>
<evidence type="ECO:0000256" key="15">
    <source>
        <dbReference type="PIRSR" id="PIRSR038455-1"/>
    </source>
</evidence>
<dbReference type="GO" id="GO:0070069">
    <property type="term" value="C:cytochrome complex"/>
    <property type="evidence" value="ECO:0007669"/>
    <property type="project" value="InterPro"/>
</dbReference>
<evidence type="ECO:0000256" key="1">
    <source>
        <dbReference type="ARBA" id="ARBA00004418"/>
    </source>
</evidence>
<keyword evidence="8 14" id="KW-0574">Periplasm</keyword>
<dbReference type="InterPro" id="IPR009056">
    <property type="entry name" value="Cyt_c-like_dom"/>
</dbReference>
<feature type="binding site" description="axial binding residue" evidence="17">
    <location>
        <position position="196"/>
    </location>
    <ligand>
        <name>heme c</name>
        <dbReference type="ChEBI" id="CHEBI:61717"/>
        <label>2</label>
    </ligand>
    <ligandPart>
        <name>Fe</name>
        <dbReference type="ChEBI" id="CHEBI:18248"/>
    </ligandPart>
</feature>
<feature type="binding site" description="covalent" evidence="16">
    <location>
        <position position="82"/>
    </location>
    <ligand>
        <name>heme c</name>
        <dbReference type="ChEBI" id="CHEBI:61717"/>
        <label>1</label>
    </ligand>
</feature>
<keyword evidence="3 14" id="KW-0813">Transport</keyword>
<keyword evidence="7 18" id="KW-0732">Signal</keyword>
<evidence type="ECO:0000256" key="17">
    <source>
        <dbReference type="PIRSR" id="PIRSR038455-3"/>
    </source>
</evidence>
<dbReference type="GO" id="GO:0046872">
    <property type="term" value="F:metal ion binding"/>
    <property type="evidence" value="ECO:0007669"/>
    <property type="project" value="UniProtKB-KW"/>
</dbReference>
<feature type="binding site" description="axial binding residue" evidence="17">
    <location>
        <position position="244"/>
    </location>
    <ligand>
        <name>heme c</name>
        <dbReference type="ChEBI" id="CHEBI:61717"/>
        <label>2</label>
    </ligand>
    <ligandPart>
        <name>Fe</name>
        <dbReference type="ChEBI" id="CHEBI:18248"/>
    </ligandPart>
</feature>
<comment type="cofactor">
    <cofactor evidence="16">
        <name>heme</name>
        <dbReference type="ChEBI" id="CHEBI:30413"/>
    </cofactor>
    <text evidence="16">Binds 2 heme groups per subunit.</text>
</comment>
<name>A0A6L6PV24_9BURK</name>
<reference evidence="20 21" key="1">
    <citation type="submission" date="2019-11" db="EMBL/GenBank/DDBJ databases">
        <title>Type strains purchased from KCTC, JCM and DSMZ.</title>
        <authorList>
            <person name="Lu H."/>
        </authorList>
    </citation>
    <scope>NUCLEOTIDE SEQUENCE [LARGE SCALE GENOMIC DNA]</scope>
    <source>
        <strain evidence="20 21">KCTC 42409</strain>
    </source>
</reference>
<comment type="catalytic activity">
    <reaction evidence="12 14">
        <text>L-cysteinyl-[SoxY protein] + thiosulfate + 2 Fe(III)-[cytochrome c] = S-sulfosulfanyl-L-cysteinyl-[SoxY protein] + 2 Fe(II)-[cytochrome c] + 2 H(+)</text>
        <dbReference type="Rhea" id="RHEA:56720"/>
        <dbReference type="Rhea" id="RHEA-COMP:10350"/>
        <dbReference type="Rhea" id="RHEA-COMP:14328"/>
        <dbReference type="Rhea" id="RHEA-COMP:14399"/>
        <dbReference type="Rhea" id="RHEA-COMP:14691"/>
        <dbReference type="ChEBI" id="CHEBI:15378"/>
        <dbReference type="ChEBI" id="CHEBI:29033"/>
        <dbReference type="ChEBI" id="CHEBI:29034"/>
        <dbReference type="ChEBI" id="CHEBI:29950"/>
        <dbReference type="ChEBI" id="CHEBI:33542"/>
        <dbReference type="ChEBI" id="CHEBI:139321"/>
        <dbReference type="EC" id="2.8.5.2"/>
    </reaction>
</comment>
<feature type="signal peptide" evidence="18">
    <location>
        <begin position="1"/>
        <end position="37"/>
    </location>
</feature>
<dbReference type="AlphaFoldDB" id="A0A6L6PV24"/>
<sequence length="283" mass="30802">MHPSRLAWASPASHAKRSTRRAWASLLGLAIAGSAAAQSTSDEIAKYRAMLADGNPAELVEAQGEALWTTKRGPRQATLEGCDLGKGPGVVAGAYAELPRYFKDTGKVMDAESRLVHCMVTLQGLERADIVRKPFSEQGERATDMEALAAYVAAASRGAAIKVPQQHAEEKAAYARGKQAFYYRAGPYDFSCASCHSKDNQRIRLQDLPNLQQAAASRGAFSSWPAYRVSQGAVRTMQWRMADCFRQQRFPQLDYLSQASIDLITYLGVNAKGGEMAAPGLKR</sequence>
<evidence type="ECO:0000256" key="9">
    <source>
        <dbReference type="ARBA" id="ARBA00022982"/>
    </source>
</evidence>
<dbReference type="GO" id="GO:0016740">
    <property type="term" value="F:transferase activity"/>
    <property type="evidence" value="ECO:0007669"/>
    <property type="project" value="UniProtKB-KW"/>
</dbReference>
<dbReference type="PIRSF" id="PIRSF038455">
    <property type="entry name" value="SoxA"/>
    <property type="match status" value="1"/>
</dbReference>
<dbReference type="InterPro" id="IPR025710">
    <property type="entry name" value="SoxA"/>
</dbReference>
<organism evidence="20 21">
    <name type="scientific">Pseudoduganella ginsengisoli</name>
    <dbReference type="NCBI Taxonomy" id="1462440"/>
    <lineage>
        <taxon>Bacteria</taxon>
        <taxon>Pseudomonadati</taxon>
        <taxon>Pseudomonadota</taxon>
        <taxon>Betaproteobacteria</taxon>
        <taxon>Burkholderiales</taxon>
        <taxon>Oxalobacteraceae</taxon>
        <taxon>Telluria group</taxon>
        <taxon>Pseudoduganella</taxon>
    </lineage>
</organism>
<evidence type="ECO:0000256" key="3">
    <source>
        <dbReference type="ARBA" id="ARBA00022448"/>
    </source>
</evidence>